<evidence type="ECO:0000313" key="3">
    <source>
        <dbReference type="Proteomes" id="UP001269400"/>
    </source>
</evidence>
<evidence type="ECO:0000256" key="1">
    <source>
        <dbReference type="SAM" id="MobiDB-lite"/>
    </source>
</evidence>
<comment type="caution">
    <text evidence="2">The sequence shown here is derived from an EMBL/GenBank/DDBJ whole genome shotgun (WGS) entry which is preliminary data.</text>
</comment>
<feature type="region of interest" description="Disordered" evidence="1">
    <location>
        <begin position="156"/>
        <end position="228"/>
    </location>
</feature>
<dbReference type="Proteomes" id="UP001269400">
    <property type="component" value="Unassembled WGS sequence"/>
</dbReference>
<name>A0AAX6NEQ5_PRIAR</name>
<dbReference type="RefSeq" id="WP_316911353.1">
    <property type="nucleotide sequence ID" value="NZ_JAPTGD010000002.1"/>
</dbReference>
<dbReference type="AlphaFoldDB" id="A0AAX6NEQ5"/>
<reference evidence="2" key="2">
    <citation type="submission" date="2022-12" db="EMBL/GenBank/DDBJ databases">
        <authorList>
            <person name="Dechsakulwatana C."/>
            <person name="Rungsihiranrut A."/>
            <person name="Muangchinda C."/>
            <person name="Ningthoujam R."/>
            <person name="Klankeo P."/>
            <person name="Pinyakong O."/>
        </authorList>
    </citation>
    <scope>NUCLEOTIDE SEQUENCE</scope>
    <source>
        <strain evidence="2">TL01-2</strain>
    </source>
</reference>
<feature type="compositionally biased region" description="Polar residues" evidence="1">
    <location>
        <begin position="195"/>
        <end position="209"/>
    </location>
</feature>
<dbReference type="EMBL" id="JAPTGD010000002">
    <property type="protein sequence ID" value="MDU9694140.1"/>
    <property type="molecule type" value="Genomic_DNA"/>
</dbReference>
<gene>
    <name evidence="2" type="ORF">O0Q50_23430</name>
</gene>
<evidence type="ECO:0000313" key="2">
    <source>
        <dbReference type="EMBL" id="MDU9694140.1"/>
    </source>
</evidence>
<feature type="compositionally biased region" description="Polar residues" evidence="1">
    <location>
        <begin position="219"/>
        <end position="228"/>
    </location>
</feature>
<protein>
    <submittedName>
        <fullName evidence="2">Uncharacterized protein</fullName>
    </submittedName>
</protein>
<feature type="compositionally biased region" description="Low complexity" evidence="1">
    <location>
        <begin position="164"/>
        <end position="178"/>
    </location>
</feature>
<sequence>MKNKTFLRKPINKKVNLSSRTKKILAVGMALSISFPYALTNEIVYAATKQINISFPESTSQKQTKKITLPSDFDSVSSATVNTGDISYEVDGSQMTVTVDNGAYTSRDSYTNPQAEQKQVDTMQYNSTNSFPSTYSFTDYDGFSGTLNASGSPYVTSGSYSAGSSKTVTETQTSTSTSNFPSTMAYDKDGYKGTLSKSGTPTKSITNGESFPAEDKSVTESLTSNTNSFPSTISYNKDGFSGTLTGGTPYVKSGSYTPKQTKVVNDTKTGTDLSAIPDSINYSDANGYIGTLTKNAAMVIKDVETPNYKTDKTVGISKNEAPSYKPTTLGYWTNTAVTSGVDYIQVWSPISNTLSKGWYIKDSSDSQSCNEWTTIAGFSPNWNCQYDWWDYYDNHGGKYNFDINQPTFYKTTAYAKTWVWTKIDRTYTQTYSGTVTKAASKKSVAINNKNFADVADIPDTIPYSDGSGYTATLGKNGSYRTIDVETSNYTSAIVTDRDLGQPRTKPTQYGYWVKGTSVGGFSLVYPKFRDTHNGSTGWYISKTGDPCPTSSSNLWVKSGLSLECQYDWWDFYNNHGGDSKFDIRYGDFSIMPGYATEWFWTKIDRTYVQDYAGTAITPEPLDTRVWQNDYTGTVNKPASDTREYIYTQYYTGTVSADNVDTRIWRQDYSGTAYKSATDYTNYKYAYNAVINYNVVGTSGGTTISPCSYKGMSPASNTLSNYLPKCVTLDSGSNNLYLFKYDFTVTGISNSSSAN</sequence>
<organism evidence="2 3">
    <name type="scientific">Priestia aryabhattai</name>
    <name type="common">Bacillus aryabhattai</name>
    <dbReference type="NCBI Taxonomy" id="412384"/>
    <lineage>
        <taxon>Bacteria</taxon>
        <taxon>Bacillati</taxon>
        <taxon>Bacillota</taxon>
        <taxon>Bacilli</taxon>
        <taxon>Bacillales</taxon>
        <taxon>Bacillaceae</taxon>
        <taxon>Priestia</taxon>
    </lineage>
</organism>
<proteinExistence type="predicted"/>
<reference evidence="2" key="1">
    <citation type="journal article" date="2022" name="J Environ Chem Eng">
        <title>Biodegradation of petroleum oil using a constructed nonpathogenic and heavy metal-tolerant bacterial consortium isolated from marine sponges.</title>
        <authorList>
            <person name="Dechsakulwatana C."/>
            <person name="Rungsihiranrut A."/>
            <person name="Muangchinda C."/>
            <person name="Ningthoujam R."/>
            <person name="Klankeo P."/>
            <person name="Pinyakong O."/>
        </authorList>
    </citation>
    <scope>NUCLEOTIDE SEQUENCE</scope>
    <source>
        <strain evidence="2">TL01-2</strain>
    </source>
</reference>
<accession>A0AAX6NEQ5</accession>